<dbReference type="InterPro" id="IPR011257">
    <property type="entry name" value="DNA_glycosylase"/>
</dbReference>
<dbReference type="Proteomes" id="UP001172457">
    <property type="component" value="Chromosome 5"/>
</dbReference>
<sequence length="349" mass="40505">MNNNGLRRSGPPTPWFQAVPTKIFPVDGTDYNGQIASLTNAKFAKEVARYAFLCIIWKKRNEMAFNGTPFIPLLIAHDIQTVVFLWFRYKYELGSSDQVKRMLRLSKEDKKQVKEFHRLHEEAAKRGFGHLFRNPSLFEDVVKSLLLCNCGFKRSLEMAEKLCNLQKGLRKRCRNRRRNYFGNFPSAQELALQSKESLETKCNLGYRAATILSLAKDVTNGEINLDDYELEFKEVGDNEGLRLQRLKRIKGFGDFVACNVLMCIGLYQHIPIDSETIRHMKKIHQREECEKNNVKRVVKEIYDKYAPFQTLAYWLELVEYYEKSLGKLSLLESCDYKKVAGSIINSTNL</sequence>
<protein>
    <submittedName>
        <fullName evidence="1">Uncharacterized protein</fullName>
    </submittedName>
</protein>
<dbReference type="AlphaFoldDB" id="A0AA38SWP3"/>
<evidence type="ECO:0000313" key="1">
    <source>
        <dbReference type="EMBL" id="KAJ9546288.1"/>
    </source>
</evidence>
<dbReference type="SUPFAM" id="SSF48150">
    <property type="entry name" value="DNA-glycosylase"/>
    <property type="match status" value="1"/>
</dbReference>
<name>A0AA38SWP3_9ASTR</name>
<dbReference type="PANTHER" id="PTHR10242:SF7">
    <property type="entry name" value="HHH-GPD DOMAIN-CONTAINING PROTEIN"/>
    <property type="match status" value="1"/>
</dbReference>
<comment type="caution">
    <text evidence="1">The sequence shown here is derived from an EMBL/GenBank/DDBJ whole genome shotgun (WGS) entry which is preliminary data.</text>
</comment>
<proteinExistence type="predicted"/>
<dbReference type="PANTHER" id="PTHR10242">
    <property type="entry name" value="8-OXOGUANINE DNA GLYCOSYLASE"/>
    <property type="match status" value="1"/>
</dbReference>
<dbReference type="GO" id="GO:0005634">
    <property type="term" value="C:nucleus"/>
    <property type="evidence" value="ECO:0007669"/>
    <property type="project" value="TreeGrafter"/>
</dbReference>
<dbReference type="Gene3D" id="1.10.340.30">
    <property type="entry name" value="Hypothetical protein, domain 2"/>
    <property type="match status" value="1"/>
</dbReference>
<evidence type="ECO:0000313" key="2">
    <source>
        <dbReference type="Proteomes" id="UP001172457"/>
    </source>
</evidence>
<gene>
    <name evidence="1" type="ORF">OSB04_018831</name>
</gene>
<dbReference type="InterPro" id="IPR052054">
    <property type="entry name" value="Oxidative_DNA_repair_enzyme"/>
</dbReference>
<accession>A0AA38SWP3</accession>
<dbReference type="GO" id="GO:0006285">
    <property type="term" value="P:base-excision repair, AP site formation"/>
    <property type="evidence" value="ECO:0007669"/>
    <property type="project" value="TreeGrafter"/>
</dbReference>
<keyword evidence="2" id="KW-1185">Reference proteome</keyword>
<reference evidence="1" key="1">
    <citation type="submission" date="2023-03" db="EMBL/GenBank/DDBJ databases">
        <title>Chromosome-scale reference genome and RAD-based genetic map of yellow starthistle (Centaurea solstitialis) reveal putative structural variation and QTLs associated with invader traits.</title>
        <authorList>
            <person name="Reatini B."/>
            <person name="Cang F.A."/>
            <person name="Jiang Q."/>
            <person name="Mckibben M.T.W."/>
            <person name="Barker M.S."/>
            <person name="Rieseberg L.H."/>
            <person name="Dlugosch K.M."/>
        </authorList>
    </citation>
    <scope>NUCLEOTIDE SEQUENCE</scope>
    <source>
        <strain evidence="1">CAN-66</strain>
        <tissue evidence="1">Leaf</tissue>
    </source>
</reference>
<dbReference type="GO" id="GO:0034039">
    <property type="term" value="F:8-oxo-7,8-dihydroguanine DNA N-glycosylase activity"/>
    <property type="evidence" value="ECO:0007669"/>
    <property type="project" value="TreeGrafter"/>
</dbReference>
<dbReference type="EMBL" id="JARYMX010000005">
    <property type="protein sequence ID" value="KAJ9546288.1"/>
    <property type="molecule type" value="Genomic_DNA"/>
</dbReference>
<organism evidence="1 2">
    <name type="scientific">Centaurea solstitialis</name>
    <name type="common">yellow star-thistle</name>
    <dbReference type="NCBI Taxonomy" id="347529"/>
    <lineage>
        <taxon>Eukaryota</taxon>
        <taxon>Viridiplantae</taxon>
        <taxon>Streptophyta</taxon>
        <taxon>Embryophyta</taxon>
        <taxon>Tracheophyta</taxon>
        <taxon>Spermatophyta</taxon>
        <taxon>Magnoliopsida</taxon>
        <taxon>eudicotyledons</taxon>
        <taxon>Gunneridae</taxon>
        <taxon>Pentapetalae</taxon>
        <taxon>asterids</taxon>
        <taxon>campanulids</taxon>
        <taxon>Asterales</taxon>
        <taxon>Asteraceae</taxon>
        <taxon>Carduoideae</taxon>
        <taxon>Cardueae</taxon>
        <taxon>Centaureinae</taxon>
        <taxon>Centaurea</taxon>
    </lineage>
</organism>